<evidence type="ECO:0000256" key="1">
    <source>
        <dbReference type="SAM" id="MobiDB-lite"/>
    </source>
</evidence>
<feature type="compositionally biased region" description="Polar residues" evidence="1">
    <location>
        <begin position="54"/>
        <end position="64"/>
    </location>
</feature>
<name>F0XBQ0_GROCL</name>
<dbReference type="AlphaFoldDB" id="F0XBQ0"/>
<reference evidence="2 3" key="1">
    <citation type="journal article" date="2011" name="Proc. Natl. Acad. Sci. U.S.A.">
        <title>Genome and transcriptome analyses of the mountain pine beetle-fungal symbiont Grosmannia clavigera, a lodgepole pine pathogen.</title>
        <authorList>
            <person name="DiGuistini S."/>
            <person name="Wang Y."/>
            <person name="Liao N.Y."/>
            <person name="Taylor G."/>
            <person name="Tanguay P."/>
            <person name="Feau N."/>
            <person name="Henrissat B."/>
            <person name="Chan S.K."/>
            <person name="Hesse-Orce U."/>
            <person name="Alamouti S.M."/>
            <person name="Tsui C.K.M."/>
            <person name="Docking R.T."/>
            <person name="Levasseur A."/>
            <person name="Haridas S."/>
            <person name="Robertson G."/>
            <person name="Birol I."/>
            <person name="Holt R.A."/>
            <person name="Marra M.A."/>
            <person name="Hamelin R.C."/>
            <person name="Hirst M."/>
            <person name="Jones S.J.M."/>
            <person name="Bohlmann J."/>
            <person name="Breuil C."/>
        </authorList>
    </citation>
    <scope>NUCLEOTIDE SEQUENCE [LARGE SCALE GENOMIC DNA]</scope>
    <source>
        <strain evidence="3">kw1407 / UAMH 11150</strain>
    </source>
</reference>
<keyword evidence="3" id="KW-1185">Reference proteome</keyword>
<feature type="compositionally biased region" description="Polar residues" evidence="1">
    <location>
        <begin position="90"/>
        <end position="100"/>
    </location>
</feature>
<dbReference type="Proteomes" id="UP000007796">
    <property type="component" value="Unassembled WGS sequence"/>
</dbReference>
<organism evidence="3">
    <name type="scientific">Grosmannia clavigera (strain kw1407 / UAMH 11150)</name>
    <name type="common">Blue stain fungus</name>
    <name type="synonym">Graphiocladiella clavigera</name>
    <dbReference type="NCBI Taxonomy" id="655863"/>
    <lineage>
        <taxon>Eukaryota</taxon>
        <taxon>Fungi</taxon>
        <taxon>Dikarya</taxon>
        <taxon>Ascomycota</taxon>
        <taxon>Pezizomycotina</taxon>
        <taxon>Sordariomycetes</taxon>
        <taxon>Sordariomycetidae</taxon>
        <taxon>Ophiostomatales</taxon>
        <taxon>Ophiostomataceae</taxon>
        <taxon>Leptographium</taxon>
    </lineage>
</organism>
<dbReference type="RefSeq" id="XP_014174527.1">
    <property type="nucleotide sequence ID" value="XM_014319052.1"/>
</dbReference>
<feature type="region of interest" description="Disordered" evidence="1">
    <location>
        <begin position="1"/>
        <end position="67"/>
    </location>
</feature>
<sequence length="150" mass="16208">MSIRTAHHEQTADSTSIEWTPPSLGPGWDCFPQTRAERSSLLTTYGPQPDESGTGRTEQQTSSPPCGVTCLHASEVLRLAGSLSMPRTPLDQTITAGTAQDTKHKAGSLETMPVVEVKPPDWPDRLASLPRPVPTRRGEGKTGDQGVFWC</sequence>
<gene>
    <name evidence="2" type="ORF">CMQ_5307</name>
</gene>
<feature type="region of interest" description="Disordered" evidence="1">
    <location>
        <begin position="118"/>
        <end position="150"/>
    </location>
</feature>
<dbReference type="EMBL" id="GL629756">
    <property type="protein sequence ID" value="EFX05045.1"/>
    <property type="molecule type" value="Genomic_DNA"/>
</dbReference>
<protein>
    <submittedName>
        <fullName evidence="2">Uncharacterized protein</fullName>
    </submittedName>
</protein>
<feature type="compositionally biased region" description="Basic and acidic residues" evidence="1">
    <location>
        <begin position="1"/>
        <end position="11"/>
    </location>
</feature>
<feature type="region of interest" description="Disordered" evidence="1">
    <location>
        <begin position="86"/>
        <end position="106"/>
    </location>
</feature>
<accession>F0XBQ0</accession>
<evidence type="ECO:0000313" key="3">
    <source>
        <dbReference type="Proteomes" id="UP000007796"/>
    </source>
</evidence>
<evidence type="ECO:0000313" key="2">
    <source>
        <dbReference type="EMBL" id="EFX05045.1"/>
    </source>
</evidence>
<dbReference type="InParanoid" id="F0XBQ0"/>
<dbReference type="HOGENOM" id="CLU_1740705_0_0_1"/>
<proteinExistence type="predicted"/>
<dbReference type="GeneID" id="25978615"/>